<dbReference type="PANTHER" id="PTHR11439:SF467">
    <property type="entry name" value="INTEGRASE CATALYTIC DOMAIN-CONTAINING PROTEIN"/>
    <property type="match status" value="1"/>
</dbReference>
<dbReference type="Proteomes" id="UP000288805">
    <property type="component" value="Unassembled WGS sequence"/>
</dbReference>
<dbReference type="InterPro" id="IPR013103">
    <property type="entry name" value="RVT_2"/>
</dbReference>
<sequence length="379" mass="42174">MHLLGILSTSEGLSFTATSLYIPPSDALSRHLQVYHRRHRAVAPPLFSAEVPDDSPPVPPISPTPALSSTDHLPIALRKGNQSTRNPHPIYNFLSYHQLSSSYFAFVSTLSSVFLSKSTSEALPPGKSTVGCRWVYTVKVGLDGQVDRLKARLVAKGYTQIYGSDYSDTFSPDAKIASVRLFLSMAAMCHWPLYQLDIKNAFLHGKILEEVYMEQPPGFVAHGGSIVQDFGMLQRQGEPLRDLGRYRRLVGKLNYLTITRLDISFPMQTGLVHPQIGIPPQGIVFLLEELRFGKDEQIKLVCDNQAALHIASNPVFHGRTKHIEVDCHFIREKIASGCVATSFVNSNYQLTDIFTKSLRGPRIKYICNKLGAYDIYAPA</sequence>
<organism evidence="2 3">
    <name type="scientific">Vitis vinifera</name>
    <name type="common">Grape</name>
    <dbReference type="NCBI Taxonomy" id="29760"/>
    <lineage>
        <taxon>Eukaryota</taxon>
        <taxon>Viridiplantae</taxon>
        <taxon>Streptophyta</taxon>
        <taxon>Embryophyta</taxon>
        <taxon>Tracheophyta</taxon>
        <taxon>Spermatophyta</taxon>
        <taxon>Magnoliopsida</taxon>
        <taxon>eudicotyledons</taxon>
        <taxon>Gunneridae</taxon>
        <taxon>Pentapetalae</taxon>
        <taxon>rosids</taxon>
        <taxon>Vitales</taxon>
        <taxon>Vitaceae</taxon>
        <taxon>Viteae</taxon>
        <taxon>Vitis</taxon>
    </lineage>
</organism>
<dbReference type="InterPro" id="IPR043502">
    <property type="entry name" value="DNA/RNA_pol_sf"/>
</dbReference>
<dbReference type="CDD" id="cd09272">
    <property type="entry name" value="RNase_HI_RT_Ty1"/>
    <property type="match status" value="1"/>
</dbReference>
<protein>
    <submittedName>
        <fullName evidence="2">Retrovirus-related Pol polyprotein from transposon RE2</fullName>
    </submittedName>
</protein>
<evidence type="ECO:0000259" key="1">
    <source>
        <dbReference type="Pfam" id="PF07727"/>
    </source>
</evidence>
<reference evidence="2 3" key="1">
    <citation type="journal article" date="2018" name="PLoS Genet.">
        <title>Population sequencing reveals clonal diversity and ancestral inbreeding in the grapevine cultivar Chardonnay.</title>
        <authorList>
            <person name="Roach M.J."/>
            <person name="Johnson D.L."/>
            <person name="Bohlmann J."/>
            <person name="van Vuuren H.J."/>
            <person name="Jones S.J."/>
            <person name="Pretorius I.S."/>
            <person name="Schmidt S.A."/>
            <person name="Borneman A.R."/>
        </authorList>
    </citation>
    <scope>NUCLEOTIDE SEQUENCE [LARGE SCALE GENOMIC DNA]</scope>
    <source>
        <strain evidence="3">cv. Chardonnay</strain>
        <tissue evidence="2">Leaf</tissue>
    </source>
</reference>
<evidence type="ECO:0000313" key="2">
    <source>
        <dbReference type="EMBL" id="RVW81345.1"/>
    </source>
</evidence>
<accession>A0A438HA67</accession>
<evidence type="ECO:0000313" key="3">
    <source>
        <dbReference type="Proteomes" id="UP000288805"/>
    </source>
</evidence>
<gene>
    <name evidence="2" type="primary">RE2_11</name>
    <name evidence="2" type="ORF">CK203_038156</name>
</gene>
<proteinExistence type="predicted"/>
<name>A0A438HA67_VITVI</name>
<dbReference type="EMBL" id="QGNW01000254">
    <property type="protein sequence ID" value="RVW81345.1"/>
    <property type="molecule type" value="Genomic_DNA"/>
</dbReference>
<dbReference type="Pfam" id="PF07727">
    <property type="entry name" value="RVT_2"/>
    <property type="match status" value="1"/>
</dbReference>
<dbReference type="PANTHER" id="PTHR11439">
    <property type="entry name" value="GAG-POL-RELATED RETROTRANSPOSON"/>
    <property type="match status" value="1"/>
</dbReference>
<dbReference type="SUPFAM" id="SSF56672">
    <property type="entry name" value="DNA/RNA polymerases"/>
    <property type="match status" value="1"/>
</dbReference>
<comment type="caution">
    <text evidence="2">The sequence shown here is derived from an EMBL/GenBank/DDBJ whole genome shotgun (WGS) entry which is preliminary data.</text>
</comment>
<dbReference type="AlphaFoldDB" id="A0A438HA67"/>
<feature type="domain" description="Reverse transcriptase Ty1/copia-type" evidence="1">
    <location>
        <begin position="123"/>
        <end position="222"/>
    </location>
</feature>